<dbReference type="GO" id="GO:0006935">
    <property type="term" value="P:chemotaxis"/>
    <property type="evidence" value="ECO:0007669"/>
    <property type="project" value="InterPro"/>
</dbReference>
<evidence type="ECO:0000256" key="5">
    <source>
        <dbReference type="ARBA" id="ARBA00022679"/>
    </source>
</evidence>
<organism evidence="13 14">
    <name type="scientific">Candidatus Contendobacter odensis Run_B_J11</name>
    <dbReference type="NCBI Taxonomy" id="1400861"/>
    <lineage>
        <taxon>Bacteria</taxon>
        <taxon>Pseudomonadati</taxon>
        <taxon>Pseudomonadota</taxon>
        <taxon>Gammaproteobacteria</taxon>
        <taxon>Candidatus Competibacteraceae</taxon>
        <taxon>Candidatus Contendibacter</taxon>
    </lineage>
</organism>
<dbReference type="InterPro" id="IPR004358">
    <property type="entry name" value="Sig_transdc_His_kin-like_C"/>
</dbReference>
<dbReference type="InterPro" id="IPR036641">
    <property type="entry name" value="HPT_dom_sf"/>
</dbReference>
<dbReference type="FunFam" id="3.30.565.10:FF:000016">
    <property type="entry name" value="Chemotaxis protein CheA, putative"/>
    <property type="match status" value="1"/>
</dbReference>
<dbReference type="InterPro" id="IPR036061">
    <property type="entry name" value="CheW-like_dom_sf"/>
</dbReference>
<evidence type="ECO:0000259" key="11">
    <source>
        <dbReference type="PROSITE" id="PS50851"/>
    </source>
</evidence>
<gene>
    <name evidence="13" type="ORF">BN874_630023</name>
</gene>
<dbReference type="Pfam" id="PF01627">
    <property type="entry name" value="Hpt"/>
    <property type="match status" value="1"/>
</dbReference>
<proteinExistence type="predicted"/>
<dbReference type="PROSITE" id="PS50851">
    <property type="entry name" value="CHEW"/>
    <property type="match status" value="1"/>
</dbReference>
<dbReference type="PANTHER" id="PTHR43395:SF1">
    <property type="entry name" value="CHEMOTAXIS PROTEIN CHEA"/>
    <property type="match status" value="1"/>
</dbReference>
<evidence type="ECO:0000259" key="12">
    <source>
        <dbReference type="PROSITE" id="PS50894"/>
    </source>
</evidence>
<dbReference type="SMART" id="SM00260">
    <property type="entry name" value="CheW"/>
    <property type="match status" value="1"/>
</dbReference>
<dbReference type="InterPro" id="IPR036097">
    <property type="entry name" value="HisK_dim/P_sf"/>
</dbReference>
<feature type="domain" description="Histidine kinase" evidence="10">
    <location>
        <begin position="522"/>
        <end position="724"/>
    </location>
</feature>
<evidence type="ECO:0000256" key="9">
    <source>
        <dbReference type="PROSITE-ProRule" id="PRU00110"/>
    </source>
</evidence>
<dbReference type="InterPro" id="IPR003594">
    <property type="entry name" value="HATPase_dom"/>
</dbReference>
<dbReference type="Pfam" id="PF02518">
    <property type="entry name" value="HATPase_c"/>
    <property type="match status" value="1"/>
</dbReference>
<dbReference type="InterPro" id="IPR004105">
    <property type="entry name" value="CheA-like_dim"/>
</dbReference>
<dbReference type="PROSITE" id="PS50894">
    <property type="entry name" value="HPT"/>
    <property type="match status" value="1"/>
</dbReference>
<dbReference type="InterPro" id="IPR037006">
    <property type="entry name" value="CheA-like_homodim_sf"/>
</dbReference>
<dbReference type="InterPro" id="IPR005467">
    <property type="entry name" value="His_kinase_dom"/>
</dbReference>
<dbReference type="InterPro" id="IPR008207">
    <property type="entry name" value="Sig_transdc_His_kin_Hpt_dom"/>
</dbReference>
<dbReference type="InterPro" id="IPR036890">
    <property type="entry name" value="HATPase_C_sf"/>
</dbReference>
<comment type="caution">
    <text evidence="13">The sequence shown here is derived from an EMBL/GenBank/DDBJ whole genome shotgun (WGS) entry which is preliminary data.</text>
</comment>
<dbReference type="AlphaFoldDB" id="A0A7U7J5W2"/>
<evidence type="ECO:0000256" key="6">
    <source>
        <dbReference type="ARBA" id="ARBA00022777"/>
    </source>
</evidence>
<name>A0A7U7J5W2_9GAMM</name>
<evidence type="ECO:0000256" key="2">
    <source>
        <dbReference type="ARBA" id="ARBA00012438"/>
    </source>
</evidence>
<comment type="catalytic activity">
    <reaction evidence="1">
        <text>ATP + protein L-histidine = ADP + protein N-phospho-L-histidine.</text>
        <dbReference type="EC" id="2.7.13.3"/>
    </reaction>
</comment>
<dbReference type="OrthoDB" id="9803176at2"/>
<dbReference type="GO" id="GO:0005737">
    <property type="term" value="C:cytoplasm"/>
    <property type="evidence" value="ECO:0007669"/>
    <property type="project" value="InterPro"/>
</dbReference>
<evidence type="ECO:0000259" key="10">
    <source>
        <dbReference type="PROSITE" id="PS50109"/>
    </source>
</evidence>
<reference evidence="13 14" key="1">
    <citation type="journal article" date="2014" name="ISME J.">
        <title>Candidatus Competibacter-lineage genomes retrieved from metagenomes reveal functional metabolic diversity.</title>
        <authorList>
            <person name="McIlroy S.J."/>
            <person name="Albertsen M."/>
            <person name="Andresen E.K."/>
            <person name="Saunders A.M."/>
            <person name="Kristiansen R."/>
            <person name="Stokholm-Bjerregaard M."/>
            <person name="Nielsen K.L."/>
            <person name="Nielsen P.H."/>
        </authorList>
    </citation>
    <scope>NUCLEOTIDE SEQUENCE [LARGE SCALE GENOMIC DNA]</scope>
    <source>
        <strain evidence="13 14">Run_B_J11</strain>
    </source>
</reference>
<dbReference type="Gene3D" id="3.30.565.10">
    <property type="entry name" value="Histidine kinase-like ATPase, C-terminal domain"/>
    <property type="match status" value="1"/>
</dbReference>
<dbReference type="SUPFAM" id="SSF47384">
    <property type="entry name" value="Homodimeric domain of signal transducing histidine kinase"/>
    <property type="match status" value="1"/>
</dbReference>
<evidence type="ECO:0000256" key="4">
    <source>
        <dbReference type="ARBA" id="ARBA00022553"/>
    </source>
</evidence>
<keyword evidence="4 9" id="KW-0597">Phosphoprotein</keyword>
<evidence type="ECO:0000256" key="8">
    <source>
        <dbReference type="ARBA" id="ARBA00035100"/>
    </source>
</evidence>
<dbReference type="SUPFAM" id="SSF50341">
    <property type="entry name" value="CheW-like"/>
    <property type="match status" value="1"/>
</dbReference>
<dbReference type="InterPro" id="IPR051315">
    <property type="entry name" value="Bact_Chemotaxis_CheA"/>
</dbReference>
<dbReference type="Gene3D" id="2.30.30.40">
    <property type="entry name" value="SH3 Domains"/>
    <property type="match status" value="1"/>
</dbReference>
<dbReference type="CDD" id="cd16916">
    <property type="entry name" value="HATPase_CheA-like"/>
    <property type="match status" value="1"/>
</dbReference>
<dbReference type="InterPro" id="IPR002545">
    <property type="entry name" value="CheW-lke_dom"/>
</dbReference>
<keyword evidence="7" id="KW-0902">Two-component regulatory system</keyword>
<dbReference type="EC" id="2.7.13.3" evidence="2"/>
<dbReference type="Pfam" id="PF01584">
    <property type="entry name" value="CheW"/>
    <property type="match status" value="1"/>
</dbReference>
<dbReference type="PROSITE" id="PS50109">
    <property type="entry name" value="HIS_KIN"/>
    <property type="match status" value="1"/>
</dbReference>
<dbReference type="Gene3D" id="1.10.287.560">
    <property type="entry name" value="Histidine kinase CheA-like, homodimeric domain"/>
    <property type="match status" value="1"/>
</dbReference>
<dbReference type="SUPFAM" id="SSF47226">
    <property type="entry name" value="Histidine-containing phosphotransfer domain, HPT domain"/>
    <property type="match status" value="1"/>
</dbReference>
<keyword evidence="14" id="KW-1185">Reference proteome</keyword>
<dbReference type="SMART" id="SM00387">
    <property type="entry name" value="HATPase_c"/>
    <property type="match status" value="1"/>
</dbReference>
<dbReference type="SUPFAM" id="SSF55874">
    <property type="entry name" value="ATPase domain of HSP90 chaperone/DNA topoisomerase II/histidine kinase"/>
    <property type="match status" value="1"/>
</dbReference>
<comment type="function">
    <text evidence="8">Involved in the transmission of sensory signals from the chemoreceptors to the flagellar motors. CheA is autophosphorylated; it can transfer its phosphate group to either CheB or CheY.</text>
</comment>
<dbReference type="Gene3D" id="1.20.120.160">
    <property type="entry name" value="HPT domain"/>
    <property type="match status" value="1"/>
</dbReference>
<keyword evidence="5 13" id="KW-0808">Transferase</keyword>
<sequence>MNPLLAQFIAESRDQLELTGAGLLAIENNPHDTDKLNEIFRAAHTIKGSSGLFEMRPVTLLVHAAEDLLDALRSQTVTFERGMVDLLLDAFDQVSQWLDLLEQTETLPVELEATARELGAKLRVFLKDIAPEAATDAPSTPAFDELNWIGQFPEEERAALHRRLTESGEPLLAFRYAPDAQCFFQGEDPFYQVRQIPGLALLDFAPTEPWLPLTELDAYCCVLRFEGLACAPHADVATLFRYVPDQVCLLAVPPQVLAVPVGRRDDDPAHYDGFVVEALELVGQEDWAGLRSLIALLLDATDPGDWTASALRWLRRLVKDATPDQAAVRLLLEAIRTEQGPDWLSSLVMDTPPIIATKPQALSDVEQAAFQHIAAEQLRILELPVEPESWSGRIRSVCACLANGLRYARRVDWLEELEEAREIALDTGATATLRGILARLMDNPPPATEEISAVVVKPEELVADKLAIKTLKVDQHKVDRLMDLIGELVVAKNGLPYLAQRAERVYGQRDLAREIKDQYGVINRIAQELQSSIMQIRMMPVGHVFQRFPRLVRDLSKKLDKKINLVVEGEDTEADKNIIETLADPLIHILRNSIDHGIESPEERLSLGKSDEGWIRVKAYQDNDNVAIEISDDGRGVDAAAVKDKAVRRGLITPEQAETISDHEAVQWIFAPGLSTADQVSDISGRGVGMDVVRNSVDKVGGAVTVHSRQGMGTDIRLTLPLSMAVTQVMAVELDGKLLGVPMDIVVETVRLPPAAIYAIKQREAFILRDRLVPLTRLRRLLDLSEPATGDAALATLVVKFHGESVGIVVDNFREGMEVILKPLEGVLAGLRHYAGTALLGDGSVMLVINLKELL</sequence>
<evidence type="ECO:0000256" key="3">
    <source>
        <dbReference type="ARBA" id="ARBA00021495"/>
    </source>
</evidence>
<dbReference type="Pfam" id="PF02895">
    <property type="entry name" value="H-kinase_dim"/>
    <property type="match status" value="1"/>
</dbReference>
<feature type="domain" description="CheW-like" evidence="11">
    <location>
        <begin position="726"/>
        <end position="855"/>
    </location>
</feature>
<accession>A0A7U7J5W2</accession>
<dbReference type="PRINTS" id="PR00344">
    <property type="entry name" value="BCTRLSENSOR"/>
</dbReference>
<dbReference type="SMART" id="SM01231">
    <property type="entry name" value="H-kinase_dim"/>
    <property type="match status" value="1"/>
</dbReference>
<dbReference type="PANTHER" id="PTHR43395">
    <property type="entry name" value="SENSOR HISTIDINE KINASE CHEA"/>
    <property type="match status" value="1"/>
</dbReference>
<feature type="modified residue" description="Phosphohistidine" evidence="9">
    <location>
        <position position="44"/>
    </location>
</feature>
<dbReference type="SMART" id="SM00073">
    <property type="entry name" value="HPT"/>
    <property type="match status" value="1"/>
</dbReference>
<dbReference type="RefSeq" id="WP_034435585.1">
    <property type="nucleotide sequence ID" value="NZ_CBTK010000280.1"/>
</dbReference>
<dbReference type="CDD" id="cd00088">
    <property type="entry name" value="HPT"/>
    <property type="match status" value="1"/>
</dbReference>
<evidence type="ECO:0000256" key="1">
    <source>
        <dbReference type="ARBA" id="ARBA00000085"/>
    </source>
</evidence>
<keyword evidence="6 13" id="KW-0418">Kinase</keyword>
<evidence type="ECO:0000313" key="13">
    <source>
        <dbReference type="EMBL" id="CDH46877.1"/>
    </source>
</evidence>
<evidence type="ECO:0000313" key="14">
    <source>
        <dbReference type="Proteomes" id="UP000019184"/>
    </source>
</evidence>
<dbReference type="EMBL" id="CBTK010000280">
    <property type="protein sequence ID" value="CDH46877.1"/>
    <property type="molecule type" value="Genomic_DNA"/>
</dbReference>
<protein>
    <recommendedName>
        <fullName evidence="3">Chemotaxis protein CheA</fullName>
        <ecNumber evidence="2">2.7.13.3</ecNumber>
    </recommendedName>
</protein>
<evidence type="ECO:0000256" key="7">
    <source>
        <dbReference type="ARBA" id="ARBA00023012"/>
    </source>
</evidence>
<dbReference type="Proteomes" id="UP000019184">
    <property type="component" value="Unassembled WGS sequence"/>
</dbReference>
<feature type="domain" description="HPt" evidence="12">
    <location>
        <begin position="1"/>
        <end position="101"/>
    </location>
</feature>
<dbReference type="GO" id="GO:0000155">
    <property type="term" value="F:phosphorelay sensor kinase activity"/>
    <property type="evidence" value="ECO:0007669"/>
    <property type="project" value="InterPro"/>
</dbReference>